<protein>
    <recommendedName>
        <fullName evidence="1">STIM1/2 EF-hand domain-containing protein</fullName>
    </recommendedName>
</protein>
<name>A0A821JRG5_9BILA</name>
<dbReference type="InterPro" id="IPR057835">
    <property type="entry name" value="EF-hand_STIM1/2"/>
</dbReference>
<feature type="domain" description="STIM1/2 EF-hand" evidence="1">
    <location>
        <begin position="10"/>
        <end position="54"/>
    </location>
</feature>
<evidence type="ECO:0000313" key="3">
    <source>
        <dbReference type="Proteomes" id="UP000663862"/>
    </source>
</evidence>
<evidence type="ECO:0000313" key="2">
    <source>
        <dbReference type="EMBL" id="CAF4722451.1"/>
    </source>
</evidence>
<accession>A0A821JRG5</accession>
<dbReference type="Proteomes" id="UP000663862">
    <property type="component" value="Unassembled WGS sequence"/>
</dbReference>
<organism evidence="2 3">
    <name type="scientific">Rotaria socialis</name>
    <dbReference type="NCBI Taxonomy" id="392032"/>
    <lineage>
        <taxon>Eukaryota</taxon>
        <taxon>Metazoa</taxon>
        <taxon>Spiralia</taxon>
        <taxon>Gnathifera</taxon>
        <taxon>Rotifera</taxon>
        <taxon>Eurotatoria</taxon>
        <taxon>Bdelloidea</taxon>
        <taxon>Philodinida</taxon>
        <taxon>Philodinidae</taxon>
        <taxon>Rotaria</taxon>
    </lineage>
</organism>
<evidence type="ECO:0000259" key="1">
    <source>
        <dbReference type="Pfam" id="PF25578"/>
    </source>
</evidence>
<dbReference type="Gene3D" id="1.10.238.180">
    <property type="match status" value="1"/>
</dbReference>
<feature type="non-terminal residue" evidence="2">
    <location>
        <position position="1"/>
    </location>
</feature>
<reference evidence="2" key="1">
    <citation type="submission" date="2021-02" db="EMBL/GenBank/DDBJ databases">
        <authorList>
            <person name="Nowell W R."/>
        </authorList>
    </citation>
    <scope>NUCLEOTIDE SEQUENCE</scope>
</reference>
<dbReference type="AlphaFoldDB" id="A0A821JRG5"/>
<dbReference type="Pfam" id="PF25578">
    <property type="entry name" value="EF-hand_STIM1"/>
    <property type="match status" value="1"/>
</dbReference>
<comment type="caution">
    <text evidence="2">The sequence shown here is derived from an EMBL/GenBank/DDBJ whole genome shotgun (WGS) entry which is preliminary data.</text>
</comment>
<gene>
    <name evidence="2" type="ORF">TSG867_LOCUS34104</name>
</gene>
<dbReference type="EMBL" id="CAJOBQ010014982">
    <property type="protein sequence ID" value="CAF4722451.1"/>
    <property type="molecule type" value="Genomic_DNA"/>
</dbReference>
<proteinExistence type="predicted"/>
<sequence length="63" mass="7081">NSVAYNIPDPDCTGVFNLCTDADKERLGRQAIKTIHEQMDDDKDGLIEASESRDVKYAFVFIT</sequence>